<dbReference type="InterPro" id="IPR002347">
    <property type="entry name" value="SDR_fam"/>
</dbReference>
<dbReference type="PANTHER" id="PTHR43157">
    <property type="entry name" value="PHOSPHATIDYLINOSITOL-GLYCAN BIOSYNTHESIS CLASS F PROTEIN-RELATED"/>
    <property type="match status" value="1"/>
</dbReference>
<dbReference type="CDD" id="cd05327">
    <property type="entry name" value="retinol-DH_like_SDR_c_like"/>
    <property type="match status" value="1"/>
</dbReference>
<evidence type="ECO:0000313" key="2">
    <source>
        <dbReference type="EMBL" id="KAF5405485.1"/>
    </source>
</evidence>
<keyword evidence="3" id="KW-1185">Reference proteome</keyword>
<name>A0A8J4T660_9TREM</name>
<dbReference type="SUPFAM" id="SSF51735">
    <property type="entry name" value="NAD(P)-binding Rossmann-fold domains"/>
    <property type="match status" value="1"/>
</dbReference>
<accession>A0A8J4T660</accession>
<organism evidence="2 3">
    <name type="scientific">Paragonimus heterotremus</name>
    <dbReference type="NCBI Taxonomy" id="100268"/>
    <lineage>
        <taxon>Eukaryota</taxon>
        <taxon>Metazoa</taxon>
        <taxon>Spiralia</taxon>
        <taxon>Lophotrochozoa</taxon>
        <taxon>Platyhelminthes</taxon>
        <taxon>Trematoda</taxon>
        <taxon>Digenea</taxon>
        <taxon>Plagiorchiida</taxon>
        <taxon>Troglotremata</taxon>
        <taxon>Troglotrematidae</taxon>
        <taxon>Paragonimus</taxon>
    </lineage>
</organism>
<dbReference type="PRINTS" id="PR00081">
    <property type="entry name" value="GDHRDH"/>
</dbReference>
<dbReference type="GO" id="GO:0016491">
    <property type="term" value="F:oxidoreductase activity"/>
    <property type="evidence" value="ECO:0007669"/>
    <property type="project" value="UniProtKB-KW"/>
</dbReference>
<reference evidence="2" key="1">
    <citation type="submission" date="2019-05" db="EMBL/GenBank/DDBJ databases">
        <title>Annotation for the trematode Paragonimus heterotremus.</title>
        <authorList>
            <person name="Choi Y.-J."/>
        </authorList>
    </citation>
    <scope>NUCLEOTIDE SEQUENCE</scope>
    <source>
        <strain evidence="2">LC</strain>
    </source>
</reference>
<sequence length="337" mass="37124">MTSTSTASNTSGEVKGWWRKSCIIQDRLDDKLAVVTGANTGIGLVTAAELARRGCTVIMACRSQERAQAAKKQILDNYSHSNPKSTTLHVADECVTKSLSPVTSEQLVVEQLDLGSLKSVREFAVCITSAYPNIHYLINNAGLALAKYETTEDGFEKTIGVNHLGPFLLTYLLLPNLKLAAPSSRIINVSSLVHYWGSLCKPDLHIPKAAYDLTRAYRQSKLANVMHARELSRRLLGTSVTAVSLHPGVVNTEFFRQHTSFKNRIIHTLLKPVQISPWLGAQTTLYTVLSNNVVSGLYYDNCSPKRASETAMNDGECKWLWNKSCELLSIPQTADSQ</sequence>
<dbReference type="OrthoDB" id="191139at2759"/>
<comment type="caution">
    <text evidence="2">The sequence shown here is derived from an EMBL/GenBank/DDBJ whole genome shotgun (WGS) entry which is preliminary data.</text>
</comment>
<dbReference type="Pfam" id="PF00106">
    <property type="entry name" value="adh_short"/>
    <property type="match status" value="2"/>
</dbReference>
<gene>
    <name evidence="2" type="ORF">PHET_01058</name>
</gene>
<dbReference type="Proteomes" id="UP000748531">
    <property type="component" value="Unassembled WGS sequence"/>
</dbReference>
<dbReference type="PANTHER" id="PTHR43157:SF31">
    <property type="entry name" value="PHOSPHATIDYLINOSITOL-GLYCAN BIOSYNTHESIS CLASS F PROTEIN"/>
    <property type="match status" value="1"/>
</dbReference>
<dbReference type="InterPro" id="IPR036291">
    <property type="entry name" value="NAD(P)-bd_dom_sf"/>
</dbReference>
<dbReference type="EMBL" id="LUCH01000309">
    <property type="protein sequence ID" value="KAF5405485.1"/>
    <property type="molecule type" value="Genomic_DNA"/>
</dbReference>
<keyword evidence="1" id="KW-0560">Oxidoreductase</keyword>
<evidence type="ECO:0000313" key="3">
    <source>
        <dbReference type="Proteomes" id="UP000748531"/>
    </source>
</evidence>
<protein>
    <submittedName>
        <fullName evidence="2">Short-chain dehydrogenase</fullName>
    </submittedName>
</protein>
<evidence type="ECO:0000256" key="1">
    <source>
        <dbReference type="ARBA" id="ARBA00023002"/>
    </source>
</evidence>
<dbReference type="AlphaFoldDB" id="A0A8J4T660"/>
<proteinExistence type="predicted"/>
<dbReference type="Gene3D" id="3.40.50.720">
    <property type="entry name" value="NAD(P)-binding Rossmann-like Domain"/>
    <property type="match status" value="1"/>
</dbReference>